<dbReference type="GO" id="GO:0003677">
    <property type="term" value="F:DNA binding"/>
    <property type="evidence" value="ECO:0007669"/>
    <property type="project" value="UniProtKB-KW"/>
</dbReference>
<dbReference type="InterPro" id="IPR000792">
    <property type="entry name" value="Tscrpt_reg_LuxR_C"/>
</dbReference>
<organism evidence="7 8">
    <name type="scientific">Serratia inhibens</name>
    <dbReference type="NCBI Taxonomy" id="2338073"/>
    <lineage>
        <taxon>Bacteria</taxon>
        <taxon>Pseudomonadati</taxon>
        <taxon>Pseudomonadota</taxon>
        <taxon>Gammaproteobacteria</taxon>
        <taxon>Enterobacterales</taxon>
        <taxon>Yersiniaceae</taxon>
        <taxon>Serratia</taxon>
    </lineage>
</organism>
<evidence type="ECO:0000256" key="4">
    <source>
        <dbReference type="ARBA" id="ARBA00023163"/>
    </source>
</evidence>
<dbReference type="EMBL" id="QYYG01000010">
    <property type="protein sequence ID" value="RJF53304.1"/>
    <property type="molecule type" value="Genomic_DNA"/>
</dbReference>
<sequence length="242" mass="27567">MKPTVTILLAEPNMYFSLGFSQGIMTYFNNLEIDVRISENLLDKTVCDMVFLAAEQDAAELRYLTQRRTAPAHQCIFIFKEKPSRHDNIQFKNLDGIFYRHQSMSWAMQIVTQALHSMALPSMPKKRTSAHRPPLTDREIEILRYLANGQRACEISHYLRISPKTVSGHKRNAMEKLGITRSSDLNYWLLRGGIGQLASHCLPTGHRWNAAANSSHQKTPPLLLLPHRQSGPSQNPPENDYA</sequence>
<dbReference type="Proteomes" id="UP000284338">
    <property type="component" value="Unassembled WGS sequence"/>
</dbReference>
<evidence type="ECO:0000313" key="8">
    <source>
        <dbReference type="Proteomes" id="UP000284338"/>
    </source>
</evidence>
<evidence type="ECO:0000256" key="1">
    <source>
        <dbReference type="ARBA" id="ARBA00023015"/>
    </source>
</evidence>
<dbReference type="SUPFAM" id="SSF46894">
    <property type="entry name" value="C-terminal effector domain of the bipartite response regulators"/>
    <property type="match status" value="1"/>
</dbReference>
<reference evidence="7 8" key="1">
    <citation type="submission" date="2018-09" db="EMBL/GenBank/DDBJ databases">
        <title>Draft genome of a novel serratia sp. strain with antifungal activity.</title>
        <authorList>
            <person name="Dichmann S.I."/>
            <person name="Park B.P."/>
            <person name="Pathiraja D."/>
            <person name="Choi I.-G."/>
            <person name="Stougaard P."/>
            <person name="Hennessy R.C."/>
        </authorList>
    </citation>
    <scope>NUCLEOTIDE SEQUENCE [LARGE SCALE GENOMIC DNA]</scope>
    <source>
        <strain evidence="7 8">S40</strain>
    </source>
</reference>
<accession>A0AA92X4C8</accession>
<keyword evidence="8" id="KW-1185">Reference proteome</keyword>
<feature type="domain" description="HTH luxR-type" evidence="6">
    <location>
        <begin position="128"/>
        <end position="193"/>
    </location>
</feature>
<evidence type="ECO:0000259" key="6">
    <source>
        <dbReference type="PROSITE" id="PS50043"/>
    </source>
</evidence>
<keyword evidence="3" id="KW-0010">Activator</keyword>
<feature type="region of interest" description="Disordered" evidence="5">
    <location>
        <begin position="211"/>
        <end position="242"/>
    </location>
</feature>
<dbReference type="AlphaFoldDB" id="A0AA92X4C8"/>
<gene>
    <name evidence="7" type="ORF">D4100_22750</name>
</gene>
<keyword evidence="2" id="KW-0238">DNA-binding</keyword>
<dbReference type="InterPro" id="IPR036388">
    <property type="entry name" value="WH-like_DNA-bd_sf"/>
</dbReference>
<feature type="compositionally biased region" description="Polar residues" evidence="5">
    <location>
        <begin position="230"/>
        <end position="242"/>
    </location>
</feature>
<dbReference type="Gene3D" id="1.10.10.10">
    <property type="entry name" value="Winged helix-like DNA-binding domain superfamily/Winged helix DNA-binding domain"/>
    <property type="match status" value="1"/>
</dbReference>
<keyword evidence="1" id="KW-0805">Transcription regulation</keyword>
<evidence type="ECO:0000256" key="2">
    <source>
        <dbReference type="ARBA" id="ARBA00023125"/>
    </source>
</evidence>
<dbReference type="CDD" id="cd06170">
    <property type="entry name" value="LuxR_C_like"/>
    <property type="match status" value="1"/>
</dbReference>
<protein>
    <submittedName>
        <fullName evidence="7">LuxR family transcriptional regulator</fullName>
    </submittedName>
</protein>
<dbReference type="PRINTS" id="PR00038">
    <property type="entry name" value="HTHLUXR"/>
</dbReference>
<proteinExistence type="predicted"/>
<dbReference type="PANTHER" id="PTHR44688:SF16">
    <property type="entry name" value="DNA-BINDING TRANSCRIPTIONAL ACTIVATOR DEVR_DOSR"/>
    <property type="match status" value="1"/>
</dbReference>
<evidence type="ECO:0000313" key="7">
    <source>
        <dbReference type="EMBL" id="RJF53304.1"/>
    </source>
</evidence>
<comment type="caution">
    <text evidence="7">The sequence shown here is derived from an EMBL/GenBank/DDBJ whole genome shotgun (WGS) entry which is preliminary data.</text>
</comment>
<dbReference type="RefSeq" id="WP_119805309.1">
    <property type="nucleotide sequence ID" value="NZ_QYYG01000010.1"/>
</dbReference>
<evidence type="ECO:0000256" key="3">
    <source>
        <dbReference type="ARBA" id="ARBA00023159"/>
    </source>
</evidence>
<name>A0AA92X4C8_9GAMM</name>
<dbReference type="InterPro" id="IPR016032">
    <property type="entry name" value="Sig_transdc_resp-reg_C-effctor"/>
</dbReference>
<dbReference type="Pfam" id="PF00196">
    <property type="entry name" value="GerE"/>
    <property type="match status" value="1"/>
</dbReference>
<dbReference type="PANTHER" id="PTHR44688">
    <property type="entry name" value="DNA-BINDING TRANSCRIPTIONAL ACTIVATOR DEVR_DOSR"/>
    <property type="match status" value="1"/>
</dbReference>
<evidence type="ECO:0000256" key="5">
    <source>
        <dbReference type="SAM" id="MobiDB-lite"/>
    </source>
</evidence>
<dbReference type="PROSITE" id="PS50043">
    <property type="entry name" value="HTH_LUXR_2"/>
    <property type="match status" value="1"/>
</dbReference>
<keyword evidence="4" id="KW-0804">Transcription</keyword>
<dbReference type="SMART" id="SM00421">
    <property type="entry name" value="HTH_LUXR"/>
    <property type="match status" value="1"/>
</dbReference>
<dbReference type="PROSITE" id="PS00622">
    <property type="entry name" value="HTH_LUXR_1"/>
    <property type="match status" value="1"/>
</dbReference>
<dbReference type="GO" id="GO:0006355">
    <property type="term" value="P:regulation of DNA-templated transcription"/>
    <property type="evidence" value="ECO:0007669"/>
    <property type="project" value="InterPro"/>
</dbReference>